<evidence type="ECO:0000313" key="4">
    <source>
        <dbReference type="EMBL" id="KTC95303.1"/>
    </source>
</evidence>
<keyword evidence="4" id="KW-0808">Transferase</keyword>
<evidence type="ECO:0000313" key="7">
    <source>
        <dbReference type="Proteomes" id="UP000251942"/>
    </source>
</evidence>
<dbReference type="PROSITE" id="PS50110">
    <property type="entry name" value="RESPONSE_REGULATORY"/>
    <property type="match status" value="1"/>
</dbReference>
<dbReference type="AlphaFoldDB" id="A0A0W0TI55"/>
<evidence type="ECO:0000313" key="6">
    <source>
        <dbReference type="Proteomes" id="UP000054698"/>
    </source>
</evidence>
<dbReference type="Proteomes" id="UP000054698">
    <property type="component" value="Unassembled WGS sequence"/>
</dbReference>
<sequence length="138" mass="15367">MIIILVEDNPVNQSIMKKILESNVNNVLVKVIGNGEEAVKFFNNKANLHFNLIILDGNLGSKSINGPQVAEAIVKAEIDAPIALWTDDKVMIETMEEVFGRTLPHLDKSPINKTNIINVVKTILDPTTEPTTNRRMTY</sequence>
<keyword evidence="4" id="KW-0418">Kinase</keyword>
<evidence type="ECO:0000256" key="1">
    <source>
        <dbReference type="ARBA" id="ARBA00022553"/>
    </source>
</evidence>
<keyword evidence="6" id="KW-1185">Reference proteome</keyword>
<dbReference type="STRING" id="453.Lfee_2967"/>
<evidence type="ECO:0000313" key="5">
    <source>
        <dbReference type="EMBL" id="SPX59650.1"/>
    </source>
</evidence>
<dbReference type="Gene3D" id="3.40.50.2300">
    <property type="match status" value="1"/>
</dbReference>
<organism evidence="4 6">
    <name type="scientific">Legionella feeleii</name>
    <dbReference type="NCBI Taxonomy" id="453"/>
    <lineage>
        <taxon>Bacteria</taxon>
        <taxon>Pseudomonadati</taxon>
        <taxon>Pseudomonadota</taxon>
        <taxon>Gammaproteobacteria</taxon>
        <taxon>Legionellales</taxon>
        <taxon>Legionellaceae</taxon>
        <taxon>Legionella</taxon>
    </lineage>
</organism>
<dbReference type="EMBL" id="LNYB01000085">
    <property type="protein sequence ID" value="KTC95303.1"/>
    <property type="molecule type" value="Genomic_DNA"/>
</dbReference>
<dbReference type="Pfam" id="PF00072">
    <property type="entry name" value="Response_reg"/>
    <property type="match status" value="1"/>
</dbReference>
<dbReference type="InterPro" id="IPR011006">
    <property type="entry name" value="CheY-like_superfamily"/>
</dbReference>
<proteinExistence type="predicted"/>
<name>A0A0W0TI55_9GAMM</name>
<dbReference type="Proteomes" id="UP000251942">
    <property type="component" value="Unassembled WGS sequence"/>
</dbReference>
<reference evidence="4 6" key="1">
    <citation type="submission" date="2015-11" db="EMBL/GenBank/DDBJ databases">
        <title>Genomic analysis of 38 Legionella species identifies large and diverse effector repertoires.</title>
        <authorList>
            <person name="Burstein D."/>
            <person name="Amaro F."/>
            <person name="Zusman T."/>
            <person name="Lifshitz Z."/>
            <person name="Cohen O."/>
            <person name="Gilbert J.A."/>
            <person name="Pupko T."/>
            <person name="Shuman H.A."/>
            <person name="Segal G."/>
        </authorList>
    </citation>
    <scope>NUCLEOTIDE SEQUENCE [LARGE SCALE GENOMIC DNA]</scope>
    <source>
        <strain evidence="4 6">WO-44C</strain>
    </source>
</reference>
<reference evidence="5 7" key="2">
    <citation type="submission" date="2018-06" db="EMBL/GenBank/DDBJ databases">
        <authorList>
            <consortium name="Pathogen Informatics"/>
            <person name="Doyle S."/>
        </authorList>
    </citation>
    <scope>NUCLEOTIDE SEQUENCE [LARGE SCALE GENOMIC DNA]</scope>
    <source>
        <strain evidence="5 7">NCTC12022</strain>
    </source>
</reference>
<protein>
    <submittedName>
        <fullName evidence="4">Two component sensor and regulator histidine kinase response regulator</fullName>
    </submittedName>
    <submittedName>
        <fullName evidence="5">Two component sensor and regulator, histidine kinase response regulator</fullName>
    </submittedName>
</protein>
<keyword evidence="1 2" id="KW-0597">Phosphoprotein</keyword>
<dbReference type="PANTHER" id="PTHR44591">
    <property type="entry name" value="STRESS RESPONSE REGULATOR PROTEIN 1"/>
    <property type="match status" value="1"/>
</dbReference>
<dbReference type="SUPFAM" id="SSF52172">
    <property type="entry name" value="CheY-like"/>
    <property type="match status" value="1"/>
</dbReference>
<feature type="modified residue" description="4-aspartylphosphate" evidence="2">
    <location>
        <position position="56"/>
    </location>
</feature>
<gene>
    <name evidence="4" type="ORF">Lfee_2967</name>
    <name evidence="5" type="ORF">NCTC12022_00361</name>
</gene>
<dbReference type="PANTHER" id="PTHR44591:SF3">
    <property type="entry name" value="RESPONSE REGULATORY DOMAIN-CONTAINING PROTEIN"/>
    <property type="match status" value="1"/>
</dbReference>
<dbReference type="RefSeq" id="WP_058447767.1">
    <property type="nucleotide sequence ID" value="NZ_CAAAHT010000004.1"/>
</dbReference>
<dbReference type="OrthoDB" id="9786548at2"/>
<dbReference type="EMBL" id="UASS01000002">
    <property type="protein sequence ID" value="SPX59650.1"/>
    <property type="molecule type" value="Genomic_DNA"/>
</dbReference>
<evidence type="ECO:0000256" key="2">
    <source>
        <dbReference type="PROSITE-ProRule" id="PRU00169"/>
    </source>
</evidence>
<evidence type="ECO:0000259" key="3">
    <source>
        <dbReference type="PROSITE" id="PS50110"/>
    </source>
</evidence>
<dbReference type="GO" id="GO:0016301">
    <property type="term" value="F:kinase activity"/>
    <property type="evidence" value="ECO:0007669"/>
    <property type="project" value="UniProtKB-KW"/>
</dbReference>
<dbReference type="GO" id="GO:0000160">
    <property type="term" value="P:phosphorelay signal transduction system"/>
    <property type="evidence" value="ECO:0007669"/>
    <property type="project" value="InterPro"/>
</dbReference>
<dbReference type="InterPro" id="IPR050595">
    <property type="entry name" value="Bact_response_regulator"/>
</dbReference>
<dbReference type="InterPro" id="IPR001789">
    <property type="entry name" value="Sig_transdc_resp-reg_receiver"/>
</dbReference>
<feature type="domain" description="Response regulatory" evidence="3">
    <location>
        <begin position="2"/>
        <end position="124"/>
    </location>
</feature>
<dbReference type="PATRIC" id="fig|453.4.peg.3239"/>
<accession>A0A0W0TI55</accession>
<dbReference type="CDD" id="cd00156">
    <property type="entry name" value="REC"/>
    <property type="match status" value="1"/>
</dbReference>